<dbReference type="RefSeq" id="WP_230457608.1">
    <property type="nucleotide sequence ID" value="NZ_CP130696.1"/>
</dbReference>
<feature type="coiled-coil region" evidence="3">
    <location>
        <begin position="148"/>
        <end position="175"/>
    </location>
</feature>
<dbReference type="SUPFAM" id="SSF48452">
    <property type="entry name" value="TPR-like"/>
    <property type="match status" value="3"/>
</dbReference>
<protein>
    <recommendedName>
        <fullName evidence="5">Tetratricopeptide repeat protein</fullName>
    </recommendedName>
</protein>
<sequence>MRNKSGLLTYTTMSKKAKGFGQSPTPTRKFKDFLFAFGDFYRKNSKDETKLQQFLKANINKLDDLLLDALPLVFTSLIADKSIDEREKIACLFENFAVTIDKFPLGDRATNLELSITAHNLSLKIYTREDSPEDWAGTLNNLAVAYKNRILGDRAENLERAIKLYEQALEVRTRKNFPVDWAGTLNNLALAYSDRIRGDRSENLEKAIELYGQALEVYTRENFPVDLARILNNLAIAYSDRIRGDRAENLEKAIELYGQALEVRTRKNFPVDWAMTLNNLASAYINRIRGDRAENLEKAIELYGQALEIKTRKNFPIDWAGTLNNLASVYSNRILGDRAENLEKAIKLYEQALEVYTRENFPENWAISQQNLANAYRERVLGERKDNLEQAIDLHNQAAQIFTRAALPVRWAKNQGDLAEALMQRDNPGDLDTAIALLQEALEVSPAGCQDFIDSQYRLGIALSQRYDRDKNPDDIQRALEAYKTALDLISPEHYDRKDIWKALPTTQTILGSRLVRDGEWQQGLQLLLNSVNQLSTSDDRLAHANALYHTGRAYEVLSDREKARLYYRDALRWYEYLQDLPGIAKSRAGLGTVFVSQGHLEKGMEELDRAKAIYQQLPQTDPNKVEEIDIIYQASRRAIERQTSEVYL</sequence>
<organism evidence="4">
    <name type="scientific">Microcystis aeruginosa (strain PCC 7806)</name>
    <dbReference type="NCBI Taxonomy" id="267872"/>
    <lineage>
        <taxon>Bacteria</taxon>
        <taxon>Bacillati</taxon>
        <taxon>Cyanobacteriota</taxon>
        <taxon>Cyanophyceae</taxon>
        <taxon>Oscillatoriophycideae</taxon>
        <taxon>Chroococcales</taxon>
        <taxon>Microcystaceae</taxon>
        <taxon>Microcystis</taxon>
    </lineage>
</organism>
<keyword evidence="3" id="KW-0175">Coiled coil</keyword>
<keyword evidence="2" id="KW-0802">TPR repeat</keyword>
<dbReference type="Gene3D" id="1.25.40.10">
    <property type="entry name" value="Tetratricopeptide repeat domain"/>
    <property type="match status" value="4"/>
</dbReference>
<dbReference type="InterPro" id="IPR019734">
    <property type="entry name" value="TPR_rpt"/>
</dbReference>
<dbReference type="SMART" id="SM00028">
    <property type="entry name" value="TPR"/>
    <property type="match status" value="7"/>
</dbReference>
<gene>
    <name evidence="4" type="ORF">IPF_1442</name>
</gene>
<evidence type="ECO:0000256" key="3">
    <source>
        <dbReference type="SAM" id="Coils"/>
    </source>
</evidence>
<accession>A8YNA5</accession>
<evidence type="ECO:0008006" key="5">
    <source>
        <dbReference type="Google" id="ProtNLM"/>
    </source>
</evidence>
<dbReference type="InterPro" id="IPR011990">
    <property type="entry name" value="TPR-like_helical_dom_sf"/>
</dbReference>
<dbReference type="AlphaFoldDB" id="A8YNA5"/>
<dbReference type="PANTHER" id="PTHR45641:SF19">
    <property type="entry name" value="NEPHROCYSTIN-3"/>
    <property type="match status" value="1"/>
</dbReference>
<dbReference type="PANTHER" id="PTHR45641">
    <property type="entry name" value="TETRATRICOPEPTIDE REPEAT PROTEIN (AFU_ORTHOLOGUE AFUA_6G03870)"/>
    <property type="match status" value="1"/>
</dbReference>
<dbReference type="Pfam" id="PF13374">
    <property type="entry name" value="TPR_10"/>
    <property type="match status" value="5"/>
</dbReference>
<evidence type="ECO:0000256" key="2">
    <source>
        <dbReference type="ARBA" id="ARBA00022803"/>
    </source>
</evidence>
<dbReference type="Pfam" id="PF08238">
    <property type="entry name" value="Sel1"/>
    <property type="match status" value="2"/>
</dbReference>
<evidence type="ECO:0000313" key="4">
    <source>
        <dbReference type="EMBL" id="CAO88454.1"/>
    </source>
</evidence>
<dbReference type="InterPro" id="IPR006597">
    <property type="entry name" value="Sel1-like"/>
</dbReference>
<evidence type="ECO:0000256" key="1">
    <source>
        <dbReference type="ARBA" id="ARBA00022737"/>
    </source>
</evidence>
<keyword evidence="1" id="KW-0677">Repeat</keyword>
<name>A8YNA5_MICA7</name>
<reference evidence="4" key="1">
    <citation type="submission" date="2007-08" db="EMBL/GenBank/DDBJ databases">
        <authorList>
            <person name="Frangeul L."/>
        </authorList>
    </citation>
    <scope>NUCLEOTIDE SEQUENCE</scope>
    <source>
        <strain evidence="4">PCC 7806</strain>
    </source>
</reference>
<feature type="coiled-coil region" evidence="3">
    <location>
        <begin position="293"/>
        <end position="359"/>
    </location>
</feature>
<dbReference type="EMBL" id="AM778958">
    <property type="protein sequence ID" value="CAO88454.1"/>
    <property type="molecule type" value="Genomic_DNA"/>
</dbReference>
<proteinExistence type="predicted"/>